<dbReference type="NCBIfam" id="TIGR03817">
    <property type="entry name" value="DECH_helic"/>
    <property type="match status" value="1"/>
</dbReference>
<organism evidence="6 7">
    <name type="scientific">Streptosporangium minutum</name>
    <dbReference type="NCBI Taxonomy" id="569862"/>
    <lineage>
        <taxon>Bacteria</taxon>
        <taxon>Bacillati</taxon>
        <taxon>Actinomycetota</taxon>
        <taxon>Actinomycetes</taxon>
        <taxon>Streptosporangiales</taxon>
        <taxon>Streptosporangiaceae</taxon>
        <taxon>Streptosporangium</taxon>
    </lineage>
</organism>
<dbReference type="InterPro" id="IPR027417">
    <property type="entry name" value="P-loop_NTPase"/>
</dbReference>
<dbReference type="Pfam" id="PF22982">
    <property type="entry name" value="WHD_HRQ1"/>
    <property type="match status" value="1"/>
</dbReference>
<dbReference type="CDD" id="cd17923">
    <property type="entry name" value="DEXHc_Hrq1-like"/>
    <property type="match status" value="1"/>
</dbReference>
<dbReference type="GO" id="GO:0003676">
    <property type="term" value="F:nucleic acid binding"/>
    <property type="evidence" value="ECO:0007669"/>
    <property type="project" value="InterPro"/>
</dbReference>
<evidence type="ECO:0000256" key="2">
    <source>
        <dbReference type="ARBA" id="ARBA00022840"/>
    </source>
</evidence>
<reference evidence="6 7" key="1">
    <citation type="submission" date="2017-05" db="EMBL/GenBank/DDBJ databases">
        <title>Biotechnological potential of actinobacteria isolated from South African environments.</title>
        <authorList>
            <person name="Le Roes-Hill M."/>
            <person name="Prins A."/>
            <person name="Durrell K.A."/>
        </authorList>
    </citation>
    <scope>NUCLEOTIDE SEQUENCE [LARGE SCALE GENOMIC DNA]</scope>
    <source>
        <strain evidence="6">M26</strain>
    </source>
</reference>
<name>A0A243RWH2_9ACTN</name>
<dbReference type="InterPro" id="IPR011545">
    <property type="entry name" value="DEAD/DEAH_box_helicase_dom"/>
</dbReference>
<dbReference type="InterPro" id="IPR001650">
    <property type="entry name" value="Helicase_C-like"/>
</dbReference>
<evidence type="ECO:0000313" key="6">
    <source>
        <dbReference type="EMBL" id="OUC99546.1"/>
    </source>
</evidence>
<dbReference type="InterPro" id="IPR022307">
    <property type="entry name" value="Helicase_put_actinobac"/>
</dbReference>
<dbReference type="SUPFAM" id="SSF52540">
    <property type="entry name" value="P-loop containing nucleoside triphosphate hydrolases"/>
    <property type="match status" value="1"/>
</dbReference>
<dbReference type="PANTHER" id="PTHR47957:SF3">
    <property type="entry name" value="ATP-DEPENDENT HELICASE HRQ1"/>
    <property type="match status" value="1"/>
</dbReference>
<dbReference type="SMART" id="SM00487">
    <property type="entry name" value="DEXDc"/>
    <property type="match status" value="1"/>
</dbReference>
<dbReference type="GO" id="GO:0006289">
    <property type="term" value="P:nucleotide-excision repair"/>
    <property type="evidence" value="ECO:0007669"/>
    <property type="project" value="TreeGrafter"/>
</dbReference>
<feature type="domain" description="Helicase ATP-binding" evidence="4">
    <location>
        <begin position="110"/>
        <end position="285"/>
    </location>
</feature>
<evidence type="ECO:0000256" key="3">
    <source>
        <dbReference type="SAM" id="MobiDB-lite"/>
    </source>
</evidence>
<keyword evidence="7" id="KW-1185">Reference proteome</keyword>
<keyword evidence="6" id="KW-0378">Hydrolase</keyword>
<dbReference type="Pfam" id="PF00271">
    <property type="entry name" value="Helicase_C"/>
    <property type="match status" value="1"/>
</dbReference>
<feature type="domain" description="Helicase C-terminal" evidence="5">
    <location>
        <begin position="326"/>
        <end position="484"/>
    </location>
</feature>
<feature type="region of interest" description="Disordered" evidence="3">
    <location>
        <begin position="814"/>
        <end position="838"/>
    </location>
</feature>
<comment type="caution">
    <text evidence="6">The sequence shown here is derived from an EMBL/GenBank/DDBJ whole genome shotgun (WGS) entry which is preliminary data.</text>
</comment>
<dbReference type="InterPro" id="IPR014001">
    <property type="entry name" value="Helicase_ATP-bd"/>
</dbReference>
<dbReference type="AlphaFoldDB" id="A0A243RWH2"/>
<sequence>MAPRRQAPTRGIQPCVRSVSIRNHDSRRLCPQMPDWKPVTPPSSSSLRAGSALRHLLGVPARRDRVTHVEHVPARQAGQTRWPDWVHESLVTRWANHGISGLWSHQAEAADLVHRGQNVIIATGTASGKSLSYLVPALSSVLDGGTILYLTPTKALAADQLRALNELDVPELRAATFDGDTSFEERAWVRKHANYVLTNPDMLHRTLLPRHANWSSFWRRLRMVVVDECHGYRGVFGSHVAQILRRLRRICTRYGSAPAFVLSSATASEPGAFAMRLTGLQMAEVTTDASPRGATTFALWEPPLTDLRGEGGAPLRRPATAESADLLADLVIADVRTLAFVRSRRAAESVALTTRAKLQDLVFDVGAPGDLPDKVAAYRAGYLAEDRRGLEKAFRSGDLLGLATTNALELGVDVSGLDAVLIAGWPGTRASLWQQAGRAGRAGQDALAVLIARDDPLDTYLVHHPEALFGRPVEAIVLDPDNPYVLGPHLCAAAAEIPLTPDELQIFGPTAKEVLAGLVTEGLLRQRATGWFWTRRERATDLADIRGAGGAPVQVVEASTGRLLGTVDEPSAHTTVHTGAVYVHQGETYMVVELDLEAGVALVEAGTPDYTTFARDVTEISVLESLRSHPLGPGELHFGSVEVTRQVVSYLKRRAQSGELLGDEPLDLPPRTLRTRAVWWTLPTSAVVPLAEDGLDLGGAAHAAEHAAIGLLPLFATCDRWDIGGVSTELHHDTGLLTVFVYDGHEGGAGFAERGYARAIDWLTATREAIASCECERGCPSCIQSPKCGNGNEPLDKAGALRLLAVLLPADPQGTWPSCSPPTRRGPDRLLPTDPQET</sequence>
<dbReference type="Pfam" id="PF00270">
    <property type="entry name" value="DEAD"/>
    <property type="match status" value="1"/>
</dbReference>
<dbReference type="PANTHER" id="PTHR47957">
    <property type="entry name" value="ATP-DEPENDENT HELICASE HRQ1"/>
    <property type="match status" value="1"/>
</dbReference>
<accession>A0A243RWH2</accession>
<dbReference type="PROSITE" id="PS51192">
    <property type="entry name" value="HELICASE_ATP_BIND_1"/>
    <property type="match status" value="1"/>
</dbReference>
<dbReference type="Pfam" id="PF09369">
    <property type="entry name" value="MZB"/>
    <property type="match status" value="1"/>
</dbReference>
<dbReference type="Proteomes" id="UP000194761">
    <property type="component" value="Unassembled WGS sequence"/>
</dbReference>
<dbReference type="CDD" id="cd18797">
    <property type="entry name" value="SF2_C_Hrq"/>
    <property type="match status" value="1"/>
</dbReference>
<dbReference type="SMART" id="SM00490">
    <property type="entry name" value="HELICc"/>
    <property type="match status" value="1"/>
</dbReference>
<keyword evidence="1" id="KW-0547">Nucleotide-binding</keyword>
<dbReference type="PROSITE" id="PS51194">
    <property type="entry name" value="HELICASE_CTER"/>
    <property type="match status" value="1"/>
</dbReference>
<keyword evidence="2" id="KW-0067">ATP-binding</keyword>
<dbReference type="Gene3D" id="3.40.50.300">
    <property type="entry name" value="P-loop containing nucleotide triphosphate hydrolases"/>
    <property type="match status" value="2"/>
</dbReference>
<evidence type="ECO:0000259" key="5">
    <source>
        <dbReference type="PROSITE" id="PS51194"/>
    </source>
</evidence>
<dbReference type="GO" id="GO:0005524">
    <property type="term" value="F:ATP binding"/>
    <property type="evidence" value="ECO:0007669"/>
    <property type="project" value="UniProtKB-KW"/>
</dbReference>
<dbReference type="InterPro" id="IPR055227">
    <property type="entry name" value="HRQ1_WHD"/>
</dbReference>
<evidence type="ECO:0000259" key="4">
    <source>
        <dbReference type="PROSITE" id="PS51192"/>
    </source>
</evidence>
<dbReference type="InterPro" id="IPR018973">
    <property type="entry name" value="MZB"/>
</dbReference>
<protein>
    <submittedName>
        <fullName evidence="6">DEAD/DEAH box helicase</fullName>
    </submittedName>
</protein>
<evidence type="ECO:0000313" key="7">
    <source>
        <dbReference type="Proteomes" id="UP000194761"/>
    </source>
</evidence>
<dbReference type="EMBL" id="NGFP01000006">
    <property type="protein sequence ID" value="OUC99546.1"/>
    <property type="molecule type" value="Genomic_DNA"/>
</dbReference>
<gene>
    <name evidence="6" type="ORF">CA984_02285</name>
</gene>
<evidence type="ECO:0000256" key="1">
    <source>
        <dbReference type="ARBA" id="ARBA00022741"/>
    </source>
</evidence>
<proteinExistence type="predicted"/>
<keyword evidence="6" id="KW-0347">Helicase</keyword>
<dbReference type="GO" id="GO:0036297">
    <property type="term" value="P:interstrand cross-link repair"/>
    <property type="evidence" value="ECO:0007669"/>
    <property type="project" value="TreeGrafter"/>
</dbReference>
<dbReference type="GO" id="GO:0043138">
    <property type="term" value="F:3'-5' DNA helicase activity"/>
    <property type="evidence" value="ECO:0007669"/>
    <property type="project" value="TreeGrafter"/>
</dbReference>